<keyword evidence="2" id="KW-1185">Reference proteome</keyword>
<protein>
    <submittedName>
        <fullName evidence="1">Uncharacterized protein</fullName>
    </submittedName>
</protein>
<dbReference type="RefSeq" id="WP_229570284.1">
    <property type="nucleotide sequence ID" value="NZ_AP025226.1"/>
</dbReference>
<organism evidence="1 2">
    <name type="scientific">Saccharolobus caldissimus</name>
    <dbReference type="NCBI Taxonomy" id="1702097"/>
    <lineage>
        <taxon>Archaea</taxon>
        <taxon>Thermoproteota</taxon>
        <taxon>Thermoprotei</taxon>
        <taxon>Sulfolobales</taxon>
        <taxon>Sulfolobaceae</taxon>
        <taxon>Saccharolobus</taxon>
    </lineage>
</organism>
<dbReference type="AlphaFoldDB" id="A0AAQ4CVF9"/>
<proteinExistence type="predicted"/>
<gene>
    <name evidence="1" type="ORF">SACC_28070</name>
</gene>
<name>A0AAQ4CVF9_9CREN</name>
<evidence type="ECO:0000313" key="2">
    <source>
        <dbReference type="Proteomes" id="UP001319921"/>
    </source>
</evidence>
<dbReference type="Proteomes" id="UP001319921">
    <property type="component" value="Chromosome"/>
</dbReference>
<dbReference type="EMBL" id="AP025226">
    <property type="protein sequence ID" value="BDB99790.1"/>
    <property type="molecule type" value="Genomic_DNA"/>
</dbReference>
<reference evidence="1 2" key="1">
    <citation type="journal article" date="2022" name="Microbiol. Resour. Announc.">
        <title>Complete Genome Sequence of the Hyperthermophilic and Acidophilic Archaeon Saccharolobus caldissimus Strain HS-3T.</title>
        <authorList>
            <person name="Sakai H.D."/>
            <person name="Kurosawa N."/>
        </authorList>
    </citation>
    <scope>NUCLEOTIDE SEQUENCE [LARGE SCALE GENOMIC DNA]</scope>
    <source>
        <strain evidence="1 2">JCM32116</strain>
    </source>
</reference>
<evidence type="ECO:0000313" key="1">
    <source>
        <dbReference type="EMBL" id="BDB99790.1"/>
    </source>
</evidence>
<sequence>MVRYLHFISEGEIRDQWYAEIVEYLKKRSINNISIPEMLVGNQRSDLVTYICNNGYCSPLFLFEFKNELKSSSHSKICRQAFEYASVINPYYTICVDLSNFISLEIYHGSTQIFSSSFQSYGELFNYFFSIFLPKSLSASLNFTIPRSAVINKIFASPTYERFLRAEFVRILNKNGFCAISECSSINPNGLGIVKPDLAVYTTSCDNEQSLDCEYPFLVLEFKSYYDRTAISQVQKYKDSLLPYYYGEVYGMGNSIKIEINDNKNSKILNENIQIGNPYLNDNIVMNLINKLPKVSSPKTPLNGRYHISQLVQMGAKVSRFTPSLKMRYIIPEFSVFLDRGGVKYVGHDYSIIIDCQAKLTRLVFFDPNNTLQWCEFQNGRLIRCNTNVIVAMVSSPCSRVIDKIYP</sequence>
<accession>A0AAQ4CVF9</accession>
<dbReference type="KEGG" id="scas:SACC_28070"/>
<dbReference type="GeneID" id="68867534"/>